<accession>A0ABR9NX73</accession>
<keyword evidence="2" id="KW-1185">Reference proteome</keyword>
<protein>
    <submittedName>
        <fullName evidence="1">Uncharacterized protein</fullName>
    </submittedName>
</protein>
<gene>
    <name evidence="1" type="ORF">IIE05_12895</name>
</gene>
<organism evidence="1 2">
    <name type="scientific">Geobacter anodireducens</name>
    <dbReference type="NCBI Taxonomy" id="1340425"/>
    <lineage>
        <taxon>Bacteria</taxon>
        <taxon>Pseudomonadati</taxon>
        <taxon>Thermodesulfobacteriota</taxon>
        <taxon>Desulfuromonadia</taxon>
        <taxon>Geobacterales</taxon>
        <taxon>Geobacteraceae</taxon>
        <taxon>Geobacter</taxon>
    </lineage>
</organism>
<proteinExistence type="predicted"/>
<evidence type="ECO:0000313" key="2">
    <source>
        <dbReference type="Proteomes" id="UP000618926"/>
    </source>
</evidence>
<evidence type="ECO:0000313" key="1">
    <source>
        <dbReference type="EMBL" id="MBE2888861.1"/>
    </source>
</evidence>
<name>A0ABR9NX73_9BACT</name>
<dbReference type="Proteomes" id="UP000618926">
    <property type="component" value="Unassembled WGS sequence"/>
</dbReference>
<dbReference type="EMBL" id="JADBFD010000018">
    <property type="protein sequence ID" value="MBE2888861.1"/>
    <property type="molecule type" value="Genomic_DNA"/>
</dbReference>
<comment type="caution">
    <text evidence="1">The sequence shown here is derived from an EMBL/GenBank/DDBJ whole genome shotgun (WGS) entry which is preliminary data.</text>
</comment>
<dbReference type="RefSeq" id="WP_192905708.1">
    <property type="nucleotide sequence ID" value="NZ_JADBFD010000018.1"/>
</dbReference>
<sequence length="113" mass="12332">MTGKKILLVNDGLIALVTEDFRLKENSGETGIALAVAEYGAIMTVDGHQFSLPADILTHLETSDGANIYFYVSSPYELIAEYQGCIPIDRDEILKLKGAWEYLASSVVEPVPP</sequence>
<reference evidence="1 2" key="1">
    <citation type="submission" date="2020-10" db="EMBL/GenBank/DDBJ databases">
        <title>Investigation of anaerobic biodegradation of phenanthrene by a sulfate-dependent Geobacter anodireducens strain PheS2.</title>
        <authorList>
            <person name="Zhang Z."/>
        </authorList>
    </citation>
    <scope>NUCLEOTIDE SEQUENCE [LARGE SCALE GENOMIC DNA]</scope>
    <source>
        <strain evidence="1 2">PheS2</strain>
    </source>
</reference>